<feature type="active site" evidence="20">
    <location>
        <position position="292"/>
    </location>
</feature>
<dbReference type="PROSITE" id="PS51387">
    <property type="entry name" value="FAD_PCMH"/>
    <property type="match status" value="1"/>
</dbReference>
<dbReference type="AlphaFoldDB" id="A4CF98"/>
<proteinExistence type="inferred from homology"/>
<comment type="caution">
    <text evidence="22">The sequence shown here is derived from an EMBL/GenBank/DDBJ whole genome shotgun (WGS) entry which is preliminary data.</text>
</comment>
<dbReference type="GO" id="GO:0071555">
    <property type="term" value="P:cell wall organization"/>
    <property type="evidence" value="ECO:0007669"/>
    <property type="project" value="UniProtKB-KW"/>
</dbReference>
<keyword evidence="12 20" id="KW-0521">NADP</keyword>
<feature type="active site" description="Proton donor" evidence="20">
    <location>
        <position position="196"/>
    </location>
</feature>
<evidence type="ECO:0000256" key="4">
    <source>
        <dbReference type="ARBA" id="ARBA00004752"/>
    </source>
</evidence>
<evidence type="ECO:0000256" key="3">
    <source>
        <dbReference type="ARBA" id="ARBA00004496"/>
    </source>
</evidence>
<dbReference type="InterPro" id="IPR016167">
    <property type="entry name" value="FAD-bd_PCMH_sub1"/>
</dbReference>
<comment type="catalytic activity">
    <reaction evidence="19 20">
        <text>UDP-N-acetyl-alpha-D-muramate + NADP(+) = UDP-N-acetyl-3-O-(1-carboxyvinyl)-alpha-D-glucosamine + NADPH + H(+)</text>
        <dbReference type="Rhea" id="RHEA:12248"/>
        <dbReference type="ChEBI" id="CHEBI:15378"/>
        <dbReference type="ChEBI" id="CHEBI:57783"/>
        <dbReference type="ChEBI" id="CHEBI:58349"/>
        <dbReference type="ChEBI" id="CHEBI:68483"/>
        <dbReference type="ChEBI" id="CHEBI:70757"/>
        <dbReference type="EC" id="1.3.1.98"/>
    </reaction>
</comment>
<sequence>MQLQHCDFTQPFVVLGGGSNTLFLADFSGEVLQIANLGIEINENDEAFNLHVSAGENWHQLVRFTLDNAMPGLENLALIPGLCGAAPVQNIGAYGVELKDFLQYVDGFNIETKQFERLSASECQLAYRDSIFKHALKDKFIITAIGLSLTKVWQPRCEYGPLKALSDASAEQIFEQVIKIRSSKLPDPTKIANAGSFFKNPIIEHTQLNALLPQFPELVYYPVDSETVKVAAGWLIEQCDLKGFRIAGIEVNPLQALVLLNHGQSTGQDVIAMINTIQTKVYRQFKIQLQHEVRLIGDSQELTIEVAPC</sequence>
<keyword evidence="23" id="KW-1185">Reference proteome</keyword>
<evidence type="ECO:0000256" key="6">
    <source>
        <dbReference type="ARBA" id="ARBA00012518"/>
    </source>
</evidence>
<dbReference type="PANTHER" id="PTHR21071">
    <property type="entry name" value="UDP-N-ACETYLENOLPYRUVOYLGLUCOSAMINE REDUCTASE"/>
    <property type="match status" value="1"/>
</dbReference>
<dbReference type="NCBIfam" id="TIGR00179">
    <property type="entry name" value="murB"/>
    <property type="match status" value="1"/>
</dbReference>
<evidence type="ECO:0000256" key="15">
    <source>
        <dbReference type="ARBA" id="ARBA00023002"/>
    </source>
</evidence>
<dbReference type="InterPro" id="IPR016166">
    <property type="entry name" value="FAD-bd_PCMH"/>
</dbReference>
<keyword evidence="15 20" id="KW-0560">Oxidoreductase</keyword>
<dbReference type="Pfam" id="PF01565">
    <property type="entry name" value="FAD_binding_4"/>
    <property type="match status" value="1"/>
</dbReference>
<comment type="cofactor">
    <cofactor evidence="1 20">
        <name>FAD</name>
        <dbReference type="ChEBI" id="CHEBI:57692"/>
    </cofactor>
</comment>
<dbReference type="PANTHER" id="PTHR21071:SF4">
    <property type="entry name" value="UDP-N-ACETYLENOLPYRUVOYLGLUCOSAMINE REDUCTASE"/>
    <property type="match status" value="1"/>
</dbReference>
<dbReference type="InterPro" id="IPR036318">
    <property type="entry name" value="FAD-bd_PCMH-like_sf"/>
</dbReference>
<evidence type="ECO:0000256" key="12">
    <source>
        <dbReference type="ARBA" id="ARBA00022857"/>
    </source>
</evidence>
<reference evidence="22 23" key="1">
    <citation type="submission" date="2006-02" db="EMBL/GenBank/DDBJ databases">
        <authorList>
            <person name="Moran M.A."/>
            <person name="Kjelleberg S."/>
            <person name="Egan S."/>
            <person name="Saunders N."/>
            <person name="Thomas T."/>
            <person name="Ferriera S."/>
            <person name="Johnson J."/>
            <person name="Kravitz S."/>
            <person name="Halpern A."/>
            <person name="Remington K."/>
            <person name="Beeson K."/>
            <person name="Tran B."/>
            <person name="Rogers Y.-H."/>
            <person name="Friedman R."/>
            <person name="Venter J.C."/>
        </authorList>
    </citation>
    <scope>NUCLEOTIDE SEQUENCE [LARGE SCALE GENOMIC DNA]</scope>
    <source>
        <strain evidence="22 23">D2</strain>
    </source>
</reference>
<evidence type="ECO:0000256" key="9">
    <source>
        <dbReference type="ARBA" id="ARBA00022618"/>
    </source>
</evidence>
<keyword evidence="8 20" id="KW-0963">Cytoplasm</keyword>
<accession>A4CF98</accession>
<dbReference type="NCBIfam" id="NF000755">
    <property type="entry name" value="PRK00046.1"/>
    <property type="match status" value="1"/>
</dbReference>
<keyword evidence="16 20" id="KW-0131">Cell cycle</keyword>
<dbReference type="GO" id="GO:0008360">
    <property type="term" value="P:regulation of cell shape"/>
    <property type="evidence" value="ECO:0007669"/>
    <property type="project" value="UniProtKB-KW"/>
</dbReference>
<dbReference type="GO" id="GO:0008762">
    <property type="term" value="F:UDP-N-acetylmuramate dehydrogenase activity"/>
    <property type="evidence" value="ECO:0007669"/>
    <property type="project" value="UniProtKB-UniRule"/>
</dbReference>
<dbReference type="SUPFAM" id="SSF56176">
    <property type="entry name" value="FAD-binding/transporter-associated domain-like"/>
    <property type="match status" value="1"/>
</dbReference>
<organism evidence="22 23">
    <name type="scientific">Pseudoalteromonas tunicata D2</name>
    <dbReference type="NCBI Taxonomy" id="87626"/>
    <lineage>
        <taxon>Bacteria</taxon>
        <taxon>Pseudomonadati</taxon>
        <taxon>Pseudomonadota</taxon>
        <taxon>Gammaproteobacteria</taxon>
        <taxon>Alteromonadales</taxon>
        <taxon>Pseudoalteromonadaceae</taxon>
        <taxon>Pseudoalteromonas</taxon>
    </lineage>
</organism>
<evidence type="ECO:0000256" key="13">
    <source>
        <dbReference type="ARBA" id="ARBA00022960"/>
    </source>
</evidence>
<dbReference type="HOGENOM" id="CLU_035304_0_0_6"/>
<keyword evidence="13 20" id="KW-0133">Cell shape</keyword>
<evidence type="ECO:0000256" key="5">
    <source>
        <dbReference type="ARBA" id="ARBA00010485"/>
    </source>
</evidence>
<dbReference type="STRING" id="87626.PTD2_00517"/>
<keyword evidence="11 20" id="KW-0274">FAD</keyword>
<dbReference type="eggNOG" id="COG0812">
    <property type="taxonomic scope" value="Bacteria"/>
</dbReference>
<evidence type="ECO:0000256" key="8">
    <source>
        <dbReference type="ARBA" id="ARBA00022490"/>
    </source>
</evidence>
<keyword evidence="17 20" id="KW-0961">Cell wall biogenesis/degradation</keyword>
<evidence type="ECO:0000256" key="18">
    <source>
        <dbReference type="ARBA" id="ARBA00031026"/>
    </source>
</evidence>
<dbReference type="GO" id="GO:0009252">
    <property type="term" value="P:peptidoglycan biosynthetic process"/>
    <property type="evidence" value="ECO:0007669"/>
    <property type="project" value="UniProtKB-UniRule"/>
</dbReference>
<comment type="similarity">
    <text evidence="5 20">Belongs to the MurB family.</text>
</comment>
<evidence type="ECO:0000256" key="20">
    <source>
        <dbReference type="HAMAP-Rule" id="MF_00037"/>
    </source>
</evidence>
<comment type="pathway">
    <text evidence="4 20">Cell wall biogenesis; peptidoglycan biosynthesis.</text>
</comment>
<evidence type="ECO:0000313" key="23">
    <source>
        <dbReference type="Proteomes" id="UP000006201"/>
    </source>
</evidence>
<evidence type="ECO:0000256" key="14">
    <source>
        <dbReference type="ARBA" id="ARBA00022984"/>
    </source>
</evidence>
<evidence type="ECO:0000256" key="16">
    <source>
        <dbReference type="ARBA" id="ARBA00023306"/>
    </source>
</evidence>
<dbReference type="HAMAP" id="MF_00037">
    <property type="entry name" value="MurB"/>
    <property type="match status" value="1"/>
</dbReference>
<name>A4CF98_9GAMM</name>
<dbReference type="InterPro" id="IPR016169">
    <property type="entry name" value="FAD-bd_PCMH_sub2"/>
</dbReference>
<keyword evidence="9 20" id="KW-0132">Cell division</keyword>
<evidence type="ECO:0000256" key="1">
    <source>
        <dbReference type="ARBA" id="ARBA00001974"/>
    </source>
</evidence>
<evidence type="ECO:0000256" key="10">
    <source>
        <dbReference type="ARBA" id="ARBA00022630"/>
    </source>
</evidence>
<dbReference type="EC" id="1.3.1.98" evidence="6 20"/>
<dbReference type="Proteomes" id="UP000006201">
    <property type="component" value="Unassembled WGS sequence"/>
</dbReference>
<keyword evidence="10 20" id="KW-0285">Flavoprotein</keyword>
<evidence type="ECO:0000313" key="22">
    <source>
        <dbReference type="EMBL" id="EAR26646.1"/>
    </source>
</evidence>
<evidence type="ECO:0000256" key="19">
    <source>
        <dbReference type="ARBA" id="ARBA00048914"/>
    </source>
</evidence>
<dbReference type="InterPro" id="IPR036635">
    <property type="entry name" value="MurB_C_sf"/>
</dbReference>
<dbReference type="SUPFAM" id="SSF56194">
    <property type="entry name" value="Uridine diphospho-N-Acetylenolpyruvylglucosamine reductase, MurB, C-terminal domain"/>
    <property type="match status" value="1"/>
</dbReference>
<feature type="active site" evidence="20">
    <location>
        <position position="128"/>
    </location>
</feature>
<protein>
    <recommendedName>
        <fullName evidence="7 20">UDP-N-acetylenolpyruvoylglucosamine reductase</fullName>
        <ecNumber evidence="6 20">1.3.1.98</ecNumber>
    </recommendedName>
    <alternativeName>
        <fullName evidence="18 20">UDP-N-acetylmuramate dehydrogenase</fullName>
    </alternativeName>
</protein>
<dbReference type="Pfam" id="PF02873">
    <property type="entry name" value="MurB_C"/>
    <property type="match status" value="1"/>
</dbReference>
<evidence type="ECO:0000256" key="7">
    <source>
        <dbReference type="ARBA" id="ARBA00015188"/>
    </source>
</evidence>
<evidence type="ECO:0000256" key="2">
    <source>
        <dbReference type="ARBA" id="ARBA00003921"/>
    </source>
</evidence>
<dbReference type="InterPro" id="IPR011601">
    <property type="entry name" value="MurB_C"/>
</dbReference>
<dbReference type="Gene3D" id="3.30.43.10">
    <property type="entry name" value="Uridine Diphospho-n-acetylenolpyruvylglucosamine Reductase, domain 2"/>
    <property type="match status" value="1"/>
</dbReference>
<dbReference type="GO" id="GO:0051301">
    <property type="term" value="P:cell division"/>
    <property type="evidence" value="ECO:0007669"/>
    <property type="project" value="UniProtKB-KW"/>
</dbReference>
<evidence type="ECO:0000256" key="11">
    <source>
        <dbReference type="ARBA" id="ARBA00022827"/>
    </source>
</evidence>
<comment type="function">
    <text evidence="2 20">Cell wall formation.</text>
</comment>
<feature type="domain" description="FAD-binding PCMH-type" evidence="21">
    <location>
        <begin position="1"/>
        <end position="152"/>
    </location>
</feature>
<dbReference type="Gene3D" id="3.90.78.10">
    <property type="entry name" value="UDP-N-acetylenolpyruvoylglucosamine reductase, C-terminal domain"/>
    <property type="match status" value="1"/>
</dbReference>
<dbReference type="GO" id="GO:0071949">
    <property type="term" value="F:FAD binding"/>
    <property type="evidence" value="ECO:0007669"/>
    <property type="project" value="InterPro"/>
</dbReference>
<dbReference type="EMBL" id="AAOH01000011">
    <property type="protein sequence ID" value="EAR26646.1"/>
    <property type="molecule type" value="Genomic_DNA"/>
</dbReference>
<evidence type="ECO:0000259" key="21">
    <source>
        <dbReference type="PROSITE" id="PS51387"/>
    </source>
</evidence>
<comment type="subcellular location">
    <subcellularLocation>
        <location evidence="3 20">Cytoplasm</location>
    </subcellularLocation>
</comment>
<gene>
    <name evidence="20" type="primary">murB</name>
    <name evidence="22" type="ORF">PTD2_00517</name>
</gene>
<dbReference type="UniPathway" id="UPA00219"/>
<dbReference type="InterPro" id="IPR006094">
    <property type="entry name" value="Oxid_FAD_bind_N"/>
</dbReference>
<evidence type="ECO:0000256" key="17">
    <source>
        <dbReference type="ARBA" id="ARBA00023316"/>
    </source>
</evidence>
<keyword evidence="14 20" id="KW-0573">Peptidoglycan synthesis</keyword>
<dbReference type="Gene3D" id="3.30.465.10">
    <property type="match status" value="1"/>
</dbReference>
<dbReference type="GO" id="GO:0005829">
    <property type="term" value="C:cytosol"/>
    <property type="evidence" value="ECO:0007669"/>
    <property type="project" value="TreeGrafter"/>
</dbReference>
<dbReference type="InterPro" id="IPR003170">
    <property type="entry name" value="MurB"/>
</dbReference>